<feature type="non-terminal residue" evidence="1">
    <location>
        <position position="1"/>
    </location>
</feature>
<dbReference type="EMBL" id="CAJVQC010150231">
    <property type="protein sequence ID" value="CAG8846229.1"/>
    <property type="molecule type" value="Genomic_DNA"/>
</dbReference>
<comment type="caution">
    <text evidence="1">The sequence shown here is derived from an EMBL/GenBank/DDBJ whole genome shotgun (WGS) entry which is preliminary data.</text>
</comment>
<sequence>TALDKKATSILSVPAPVKKSYESIIRRYEALAMENKWLNQDGSTTQEIVMIGRTYELTHLLFWAVALTAFYGLARLGELLPNNQDDESRVSALRALGFETTG</sequence>
<gene>
    <name evidence="1" type="ORF">RPERSI_LOCUS34033</name>
</gene>
<evidence type="ECO:0000313" key="1">
    <source>
        <dbReference type="EMBL" id="CAG8846229.1"/>
    </source>
</evidence>
<feature type="non-terminal residue" evidence="1">
    <location>
        <position position="102"/>
    </location>
</feature>
<name>A0ACA9SQ90_9GLOM</name>
<accession>A0ACA9SQ90</accession>
<organism evidence="1 2">
    <name type="scientific">Racocetra persica</name>
    <dbReference type="NCBI Taxonomy" id="160502"/>
    <lineage>
        <taxon>Eukaryota</taxon>
        <taxon>Fungi</taxon>
        <taxon>Fungi incertae sedis</taxon>
        <taxon>Mucoromycota</taxon>
        <taxon>Glomeromycotina</taxon>
        <taxon>Glomeromycetes</taxon>
        <taxon>Diversisporales</taxon>
        <taxon>Gigasporaceae</taxon>
        <taxon>Racocetra</taxon>
    </lineage>
</organism>
<keyword evidence="2" id="KW-1185">Reference proteome</keyword>
<proteinExistence type="predicted"/>
<dbReference type="Proteomes" id="UP000789920">
    <property type="component" value="Unassembled WGS sequence"/>
</dbReference>
<evidence type="ECO:0000313" key="2">
    <source>
        <dbReference type="Proteomes" id="UP000789920"/>
    </source>
</evidence>
<protein>
    <submittedName>
        <fullName evidence="1">29494_t:CDS:1</fullName>
    </submittedName>
</protein>
<reference evidence="1" key="1">
    <citation type="submission" date="2021-06" db="EMBL/GenBank/DDBJ databases">
        <authorList>
            <person name="Kallberg Y."/>
            <person name="Tangrot J."/>
            <person name="Rosling A."/>
        </authorList>
    </citation>
    <scope>NUCLEOTIDE SEQUENCE</scope>
    <source>
        <strain evidence="1">MA461A</strain>
    </source>
</reference>